<dbReference type="GeneID" id="10536151"/>
<dbReference type="InParanoid" id="E3K2A2"/>
<dbReference type="RefSeq" id="XP_003322890.1">
    <property type="nucleotide sequence ID" value="XM_003322842.1"/>
</dbReference>
<gene>
    <name evidence="1" type="ORF">PGTG_04427</name>
</gene>
<keyword evidence="2" id="KW-1185">Reference proteome</keyword>
<reference evidence="2" key="2">
    <citation type="journal article" date="2011" name="Proc. Natl. Acad. Sci. U.S.A.">
        <title>Obligate biotrophy features unraveled by the genomic analysis of rust fungi.</title>
        <authorList>
            <person name="Duplessis S."/>
            <person name="Cuomo C.A."/>
            <person name="Lin Y.-C."/>
            <person name="Aerts A."/>
            <person name="Tisserant E."/>
            <person name="Veneault-Fourrey C."/>
            <person name="Joly D.L."/>
            <person name="Hacquard S."/>
            <person name="Amselem J."/>
            <person name="Cantarel B.L."/>
            <person name="Chiu R."/>
            <person name="Coutinho P.M."/>
            <person name="Feau N."/>
            <person name="Field M."/>
            <person name="Frey P."/>
            <person name="Gelhaye E."/>
            <person name="Goldberg J."/>
            <person name="Grabherr M.G."/>
            <person name="Kodira C.D."/>
            <person name="Kohler A."/>
            <person name="Kuees U."/>
            <person name="Lindquist E.A."/>
            <person name="Lucas S.M."/>
            <person name="Mago R."/>
            <person name="Mauceli E."/>
            <person name="Morin E."/>
            <person name="Murat C."/>
            <person name="Pangilinan J.L."/>
            <person name="Park R."/>
            <person name="Pearson M."/>
            <person name="Quesneville H."/>
            <person name="Rouhier N."/>
            <person name="Sakthikumar S."/>
            <person name="Salamov A.A."/>
            <person name="Schmutz J."/>
            <person name="Selles B."/>
            <person name="Shapiro H."/>
            <person name="Tanguay P."/>
            <person name="Tuskan G.A."/>
            <person name="Henrissat B."/>
            <person name="Van de Peer Y."/>
            <person name="Rouze P."/>
            <person name="Ellis J.G."/>
            <person name="Dodds P.N."/>
            <person name="Schein J.E."/>
            <person name="Zhong S."/>
            <person name="Hamelin R.C."/>
            <person name="Grigoriev I.V."/>
            <person name="Szabo L.J."/>
            <person name="Martin F."/>
        </authorList>
    </citation>
    <scope>NUCLEOTIDE SEQUENCE [LARGE SCALE GENOMIC DNA]</scope>
    <source>
        <strain evidence="2">CRL 75-36-700-3 / race SCCL</strain>
    </source>
</reference>
<protein>
    <submittedName>
        <fullName evidence="1">Uncharacterized protein</fullName>
    </submittedName>
</protein>
<sequence>MDSILKLWEQRSKIEAQKVLQLRSLRTYLVRTLEKDDPWKDKHKQDPATPRTKPKPLDMVFLQTVPEKLHNPEEDPATLLRGAQVVGLKAHRPSDKGAITKDKCSLDSVRRGNQDVRLSLVSLLYRYATVTGSVTSQCWIQHQDSGFHTPMIDSEYHQIRSPESRHNGG</sequence>
<evidence type="ECO:0000313" key="1">
    <source>
        <dbReference type="EMBL" id="EFP78471.1"/>
    </source>
</evidence>
<dbReference type="HOGENOM" id="CLU_1579303_0_0_1"/>
<proteinExistence type="predicted"/>
<name>E3K2A2_PUCGT</name>
<accession>E3K2A2</accession>
<reference key="1">
    <citation type="submission" date="2007-01" db="EMBL/GenBank/DDBJ databases">
        <title>The Genome Sequence of Puccinia graminis f. sp. tritici Strain CRL 75-36-700-3.</title>
        <authorList>
            <consortium name="The Broad Institute Genome Sequencing Platform"/>
            <person name="Birren B."/>
            <person name="Lander E."/>
            <person name="Galagan J."/>
            <person name="Nusbaum C."/>
            <person name="Devon K."/>
            <person name="Cuomo C."/>
            <person name="Jaffe D."/>
            <person name="Butler J."/>
            <person name="Alvarez P."/>
            <person name="Gnerre S."/>
            <person name="Grabherr M."/>
            <person name="Mauceli E."/>
            <person name="Brockman W."/>
            <person name="Young S."/>
            <person name="LaButti K."/>
            <person name="Sykes S."/>
            <person name="DeCaprio D."/>
            <person name="Crawford M."/>
            <person name="Koehrsen M."/>
            <person name="Engels R."/>
            <person name="Montgomery P."/>
            <person name="Pearson M."/>
            <person name="Howarth C."/>
            <person name="Larson L."/>
            <person name="White J."/>
            <person name="Zeng Q."/>
            <person name="Kodira C."/>
            <person name="Yandava C."/>
            <person name="Alvarado L."/>
            <person name="O'Leary S."/>
            <person name="Szabo L."/>
            <person name="Dean R."/>
            <person name="Schein J."/>
        </authorList>
    </citation>
    <scope>NUCLEOTIDE SEQUENCE</scope>
    <source>
        <strain>CRL 75-36-700-3</strain>
    </source>
</reference>
<dbReference type="AlphaFoldDB" id="E3K2A2"/>
<evidence type="ECO:0000313" key="2">
    <source>
        <dbReference type="Proteomes" id="UP000008783"/>
    </source>
</evidence>
<dbReference type="KEGG" id="pgr:PGTG_04427"/>
<dbReference type="Proteomes" id="UP000008783">
    <property type="component" value="Unassembled WGS sequence"/>
</dbReference>
<dbReference type="EMBL" id="DS178270">
    <property type="protein sequence ID" value="EFP78471.1"/>
    <property type="molecule type" value="Genomic_DNA"/>
</dbReference>
<dbReference type="VEuPathDB" id="FungiDB:PGTG_04427"/>
<organism evidence="1 2">
    <name type="scientific">Puccinia graminis f. sp. tritici (strain CRL 75-36-700-3 / race SCCL)</name>
    <name type="common">Black stem rust fungus</name>
    <dbReference type="NCBI Taxonomy" id="418459"/>
    <lineage>
        <taxon>Eukaryota</taxon>
        <taxon>Fungi</taxon>
        <taxon>Dikarya</taxon>
        <taxon>Basidiomycota</taxon>
        <taxon>Pucciniomycotina</taxon>
        <taxon>Pucciniomycetes</taxon>
        <taxon>Pucciniales</taxon>
        <taxon>Pucciniaceae</taxon>
        <taxon>Puccinia</taxon>
    </lineage>
</organism>